<evidence type="ECO:0000313" key="16">
    <source>
        <dbReference type="EMBL" id="KAF5738978.1"/>
    </source>
</evidence>
<dbReference type="EMBL" id="JAAARO010000012">
    <property type="protein sequence ID" value="KAF5738978.1"/>
    <property type="molecule type" value="Genomic_DNA"/>
</dbReference>
<dbReference type="InterPro" id="IPR001611">
    <property type="entry name" value="Leu-rich_rpt"/>
</dbReference>
<keyword evidence="7" id="KW-0677">Repeat</keyword>
<dbReference type="GO" id="GO:0005524">
    <property type="term" value="F:ATP binding"/>
    <property type="evidence" value="ECO:0007669"/>
    <property type="project" value="UniProtKB-KW"/>
</dbReference>
<evidence type="ECO:0000256" key="15">
    <source>
        <dbReference type="SAM" id="SignalP"/>
    </source>
</evidence>
<evidence type="ECO:0000256" key="5">
    <source>
        <dbReference type="ARBA" id="ARBA00022679"/>
    </source>
</evidence>
<dbReference type="Gene3D" id="3.80.10.10">
    <property type="entry name" value="Ribonuclease Inhibitor"/>
    <property type="match status" value="1"/>
</dbReference>
<evidence type="ECO:0000256" key="14">
    <source>
        <dbReference type="ARBA" id="ARBA00048679"/>
    </source>
</evidence>
<evidence type="ECO:0000256" key="9">
    <source>
        <dbReference type="ARBA" id="ARBA00022777"/>
    </source>
</evidence>
<dbReference type="Pfam" id="PF13855">
    <property type="entry name" value="LRR_8"/>
    <property type="match status" value="1"/>
</dbReference>
<dbReference type="GO" id="GO:0004674">
    <property type="term" value="F:protein serine/threonine kinase activity"/>
    <property type="evidence" value="ECO:0007669"/>
    <property type="project" value="UniProtKB-KW"/>
</dbReference>
<feature type="chain" id="PRO_5029729837" description="non-specific serine/threonine protein kinase" evidence="15">
    <location>
        <begin position="21"/>
        <end position="454"/>
    </location>
</feature>
<evidence type="ECO:0000256" key="11">
    <source>
        <dbReference type="ARBA" id="ARBA00023136"/>
    </source>
</evidence>
<comment type="catalytic activity">
    <reaction evidence="13">
        <text>L-threonyl-[protein] + ATP = O-phospho-L-threonyl-[protein] + ADP + H(+)</text>
        <dbReference type="Rhea" id="RHEA:46608"/>
        <dbReference type="Rhea" id="RHEA-COMP:11060"/>
        <dbReference type="Rhea" id="RHEA-COMP:11605"/>
        <dbReference type="ChEBI" id="CHEBI:15378"/>
        <dbReference type="ChEBI" id="CHEBI:30013"/>
        <dbReference type="ChEBI" id="CHEBI:30616"/>
        <dbReference type="ChEBI" id="CHEBI:61977"/>
        <dbReference type="ChEBI" id="CHEBI:456216"/>
        <dbReference type="EC" id="2.7.11.1"/>
    </reaction>
</comment>
<protein>
    <recommendedName>
        <fullName evidence="2">non-specific serine/threonine protein kinase</fullName>
        <ecNumber evidence="2">2.7.11.1</ecNumber>
    </recommendedName>
</protein>
<evidence type="ECO:0000256" key="7">
    <source>
        <dbReference type="ARBA" id="ARBA00022737"/>
    </source>
</evidence>
<dbReference type="PANTHER" id="PTHR48005:SF24">
    <property type="entry name" value="LRR RECEPTOR-LIKE SERINE_THREONINE-PROTEIN KINASE"/>
    <property type="match status" value="1"/>
</dbReference>
<evidence type="ECO:0000313" key="17">
    <source>
        <dbReference type="Proteomes" id="UP000593562"/>
    </source>
</evidence>
<comment type="caution">
    <text evidence="16">The sequence shown here is derived from an EMBL/GenBank/DDBJ whole genome shotgun (WGS) entry which is preliminary data.</text>
</comment>
<evidence type="ECO:0000256" key="12">
    <source>
        <dbReference type="ARBA" id="ARBA00023180"/>
    </source>
</evidence>
<dbReference type="InParanoid" id="A0A7J7CY86"/>
<dbReference type="FunFam" id="3.80.10.10:FF:000041">
    <property type="entry name" value="LRR receptor-like serine/threonine-protein kinase ERECTA"/>
    <property type="match status" value="1"/>
</dbReference>
<dbReference type="PANTHER" id="PTHR48005">
    <property type="entry name" value="LEUCINE RICH REPEAT KINASE 2"/>
    <property type="match status" value="1"/>
</dbReference>
<evidence type="ECO:0000256" key="2">
    <source>
        <dbReference type="ARBA" id="ARBA00012513"/>
    </source>
</evidence>
<dbReference type="FunCoup" id="A0A7J7CY86">
    <property type="interactions" value="7"/>
</dbReference>
<keyword evidence="5" id="KW-0808">Transferase</keyword>
<dbReference type="InterPro" id="IPR003591">
    <property type="entry name" value="Leu-rich_rpt_typical-subtyp"/>
</dbReference>
<keyword evidence="8" id="KW-0547">Nucleotide-binding</keyword>
<feature type="signal peptide" evidence="15">
    <location>
        <begin position="1"/>
        <end position="20"/>
    </location>
</feature>
<dbReference type="Proteomes" id="UP000593562">
    <property type="component" value="Unassembled WGS sequence"/>
</dbReference>
<evidence type="ECO:0000256" key="8">
    <source>
        <dbReference type="ARBA" id="ARBA00022741"/>
    </source>
</evidence>
<comment type="catalytic activity">
    <reaction evidence="14">
        <text>L-seryl-[protein] + ATP = O-phospho-L-seryl-[protein] + ADP + H(+)</text>
        <dbReference type="Rhea" id="RHEA:17989"/>
        <dbReference type="Rhea" id="RHEA-COMP:9863"/>
        <dbReference type="Rhea" id="RHEA-COMP:11604"/>
        <dbReference type="ChEBI" id="CHEBI:15378"/>
        <dbReference type="ChEBI" id="CHEBI:29999"/>
        <dbReference type="ChEBI" id="CHEBI:30616"/>
        <dbReference type="ChEBI" id="CHEBI:83421"/>
        <dbReference type="ChEBI" id="CHEBI:456216"/>
        <dbReference type="EC" id="2.7.11.1"/>
    </reaction>
</comment>
<dbReference type="AlphaFoldDB" id="A0A7J7CY86"/>
<keyword evidence="6 15" id="KW-0732">Signal</keyword>
<dbReference type="InterPro" id="IPR032675">
    <property type="entry name" value="LRR_dom_sf"/>
</dbReference>
<comment type="subcellular location">
    <subcellularLocation>
        <location evidence="1">Membrane</location>
    </subcellularLocation>
</comment>
<keyword evidence="4" id="KW-0433">Leucine-rich repeat</keyword>
<evidence type="ECO:0000256" key="13">
    <source>
        <dbReference type="ARBA" id="ARBA00047899"/>
    </source>
</evidence>
<dbReference type="SMART" id="SM00369">
    <property type="entry name" value="LRR_TYP"/>
    <property type="match status" value="5"/>
</dbReference>
<dbReference type="SUPFAM" id="SSF52058">
    <property type="entry name" value="L domain-like"/>
    <property type="match status" value="1"/>
</dbReference>
<name>A0A7J7CY86_TRIWF</name>
<accession>A0A7J7CY86</accession>
<keyword evidence="9" id="KW-0418">Kinase</keyword>
<dbReference type="InterPro" id="IPR051420">
    <property type="entry name" value="Ser_Thr_Kinases_DiverseReg"/>
</dbReference>
<keyword evidence="12" id="KW-0325">Glycoprotein</keyword>
<dbReference type="GO" id="GO:0016020">
    <property type="term" value="C:membrane"/>
    <property type="evidence" value="ECO:0007669"/>
    <property type="project" value="UniProtKB-SubCell"/>
</dbReference>
<gene>
    <name evidence="16" type="ORF">HS088_TW12G00174</name>
</gene>
<keyword evidence="10" id="KW-0067">ATP-binding</keyword>
<proteinExistence type="predicted"/>
<keyword evidence="11" id="KW-0472">Membrane</keyword>
<dbReference type="EC" id="2.7.11.1" evidence="2"/>
<evidence type="ECO:0000256" key="6">
    <source>
        <dbReference type="ARBA" id="ARBA00022729"/>
    </source>
</evidence>
<sequence>MAPKFLFLISFQLFLFLVISQEQPLLDMAEQDSVYRVLESVNPTIPWRSIFPDDFCYSAPHGVVCDVFSEPNGSISAVHITELSFGYVSDFNPNPPCYPNSTFDPLLFTSFKYLRKLFFYKCFTDLPVSVSTVWPSFASSLEELIFIDNPALVGSLNGLTGNFTSLKRAVITGNGLSGNIPGWVVDSVNLEELTLSRNQLDGAVSTSFSKLKLLRILDLSQNQFDGNVPDSIANLTQLLKLDLSANAFSGKIPNILVNLQNMEFLDLSHNQFGNFGVPVFLSKMPRLRELHLNGNSLGGHIPEIWKNLGGIKGIGFSNMGLVGNIPASMGVYLRNLSYLGLDNNQLEGTVPGELGFLEFAGEINLENNNLSGRVPFTAMVGEILKLQGNPGLCVDDVDLVKNGSRFGHYLKLCNKTKLPNLVNPVLMGVASSSSLGLSLPSVVVKLIWVLVFFV</sequence>
<evidence type="ECO:0000256" key="10">
    <source>
        <dbReference type="ARBA" id="ARBA00022840"/>
    </source>
</evidence>
<keyword evidence="17" id="KW-1185">Reference proteome</keyword>
<organism evidence="16 17">
    <name type="scientific">Tripterygium wilfordii</name>
    <name type="common">Thunder God vine</name>
    <dbReference type="NCBI Taxonomy" id="458696"/>
    <lineage>
        <taxon>Eukaryota</taxon>
        <taxon>Viridiplantae</taxon>
        <taxon>Streptophyta</taxon>
        <taxon>Embryophyta</taxon>
        <taxon>Tracheophyta</taxon>
        <taxon>Spermatophyta</taxon>
        <taxon>Magnoliopsida</taxon>
        <taxon>eudicotyledons</taxon>
        <taxon>Gunneridae</taxon>
        <taxon>Pentapetalae</taxon>
        <taxon>rosids</taxon>
        <taxon>fabids</taxon>
        <taxon>Celastrales</taxon>
        <taxon>Celastraceae</taxon>
        <taxon>Tripterygium</taxon>
    </lineage>
</organism>
<keyword evidence="3" id="KW-0723">Serine/threonine-protein kinase</keyword>
<dbReference type="OrthoDB" id="676979at2759"/>
<evidence type="ECO:0000256" key="1">
    <source>
        <dbReference type="ARBA" id="ARBA00004370"/>
    </source>
</evidence>
<evidence type="ECO:0000256" key="4">
    <source>
        <dbReference type="ARBA" id="ARBA00022614"/>
    </source>
</evidence>
<dbReference type="Pfam" id="PF00560">
    <property type="entry name" value="LRR_1"/>
    <property type="match status" value="3"/>
</dbReference>
<reference evidence="16 17" key="1">
    <citation type="journal article" date="2020" name="Nat. Commun.">
        <title>Genome of Tripterygium wilfordii and identification of cytochrome P450 involved in triptolide biosynthesis.</title>
        <authorList>
            <person name="Tu L."/>
            <person name="Su P."/>
            <person name="Zhang Z."/>
            <person name="Gao L."/>
            <person name="Wang J."/>
            <person name="Hu T."/>
            <person name="Zhou J."/>
            <person name="Zhang Y."/>
            <person name="Zhao Y."/>
            <person name="Liu Y."/>
            <person name="Song Y."/>
            <person name="Tong Y."/>
            <person name="Lu Y."/>
            <person name="Yang J."/>
            <person name="Xu C."/>
            <person name="Jia M."/>
            <person name="Peters R.J."/>
            <person name="Huang L."/>
            <person name="Gao W."/>
        </authorList>
    </citation>
    <scope>NUCLEOTIDE SEQUENCE [LARGE SCALE GENOMIC DNA]</scope>
    <source>
        <strain evidence="17">cv. XIE 37</strain>
        <tissue evidence="16">Leaf</tissue>
    </source>
</reference>
<evidence type="ECO:0000256" key="3">
    <source>
        <dbReference type="ARBA" id="ARBA00022527"/>
    </source>
</evidence>